<keyword evidence="12" id="KW-1185">Reference proteome</keyword>
<dbReference type="KEGG" id="tcc:18596391"/>
<evidence type="ECO:0000313" key="12">
    <source>
        <dbReference type="Proteomes" id="UP000026915"/>
    </source>
</evidence>
<dbReference type="PANTHER" id="PTHR35293">
    <property type="entry name" value="EGG CELL-SECRETED PROTEIN 1.5"/>
    <property type="match status" value="1"/>
</dbReference>
<keyword evidence="6" id="KW-0968">Cytoplasmic vesicle</keyword>
<dbReference type="eggNOG" id="ENOG502S3PF">
    <property type="taxonomic scope" value="Eukaryota"/>
</dbReference>
<evidence type="ECO:0000256" key="7">
    <source>
        <dbReference type="ARBA" id="ARBA00034457"/>
    </source>
</evidence>
<evidence type="ECO:0000256" key="8">
    <source>
        <dbReference type="ARBA" id="ARBA00034484"/>
    </source>
</evidence>
<dbReference type="PANTHER" id="PTHR35293:SF1">
    <property type="entry name" value="EGG CELL-SECRETED PROTEIN 1.5"/>
    <property type="match status" value="1"/>
</dbReference>
<dbReference type="GO" id="GO:0031410">
    <property type="term" value="C:cytoplasmic vesicle"/>
    <property type="evidence" value="ECO:0007669"/>
    <property type="project" value="UniProtKB-SubCell"/>
</dbReference>
<dbReference type="Proteomes" id="UP000026915">
    <property type="component" value="Chromosome 6"/>
</dbReference>
<proteinExistence type="inferred from homology"/>
<dbReference type="STRING" id="3641.A0A061GDL5"/>
<dbReference type="Gramene" id="Tc06v2_t011400.1">
    <property type="protein sequence ID" value="Tc06v2_p011400.1"/>
    <property type="gene ID" value="Tc06v2_g011400"/>
</dbReference>
<dbReference type="InParanoid" id="A0A061GDL5"/>
<protein>
    <recommendedName>
        <fullName evidence="10">Prolamin-like domain-containing protein</fullName>
    </recommendedName>
</protein>
<accession>A0A061GDL5</accession>
<dbReference type="OrthoDB" id="776947at2759"/>
<evidence type="ECO:0000256" key="3">
    <source>
        <dbReference type="ARBA" id="ARBA00022525"/>
    </source>
</evidence>
<evidence type="ECO:0000256" key="2">
    <source>
        <dbReference type="ARBA" id="ARBA00004613"/>
    </source>
</evidence>
<dbReference type="SUPFAM" id="SSF47699">
    <property type="entry name" value="Bifunctional inhibitor/lipid-transfer protein/seed storage 2S albumin"/>
    <property type="match status" value="1"/>
</dbReference>
<dbReference type="InterPro" id="IPR036312">
    <property type="entry name" value="Bifun_inhib/LTP/seed_sf"/>
</dbReference>
<evidence type="ECO:0000313" key="11">
    <source>
        <dbReference type="EMBL" id="EOY27508.1"/>
    </source>
</evidence>
<sequence length="133" mass="14522">MASTFRVFFLAFLLTLSLLFVAKARPSDPKPTSSLEARLNLDDGSANCWESLVQLQSCTGELIMFFLDGETNLGRSCCQAIRTISHRCWPTVIDALGFTTEETHVLEGYCDHEESPPSVVGPNGIVSTKPIGP</sequence>
<reference evidence="11 12" key="1">
    <citation type="journal article" date="2013" name="Genome Biol.">
        <title>The genome sequence of the most widely cultivated cacao type and its use to identify candidate genes regulating pod color.</title>
        <authorList>
            <person name="Motamayor J.C."/>
            <person name="Mockaitis K."/>
            <person name="Schmutz J."/>
            <person name="Haiminen N."/>
            <person name="Iii D.L."/>
            <person name="Cornejo O."/>
            <person name="Findley S.D."/>
            <person name="Zheng P."/>
            <person name="Utro F."/>
            <person name="Royaert S."/>
            <person name="Saski C."/>
            <person name="Jenkins J."/>
            <person name="Podicheti R."/>
            <person name="Zhao M."/>
            <person name="Scheffler B.E."/>
            <person name="Stack J.C."/>
            <person name="Feltus F.A."/>
            <person name="Mustiga G.M."/>
            <person name="Amores F."/>
            <person name="Phillips W."/>
            <person name="Marelli J.P."/>
            <person name="May G.D."/>
            <person name="Shapiro H."/>
            <person name="Ma J."/>
            <person name="Bustamante C.D."/>
            <person name="Schnell R.J."/>
            <person name="Main D."/>
            <person name="Gilbert D."/>
            <person name="Parida L."/>
            <person name="Kuhn D.N."/>
        </authorList>
    </citation>
    <scope>NUCLEOTIDE SEQUENCE [LARGE SCALE GENOMIC DNA]</scope>
    <source>
        <strain evidence="12">cv. Matina 1-6</strain>
    </source>
</reference>
<name>A0A061GDL5_THECC</name>
<gene>
    <name evidence="11" type="ORF">TCM_029349</name>
</gene>
<evidence type="ECO:0000256" key="1">
    <source>
        <dbReference type="ARBA" id="ARBA00004541"/>
    </source>
</evidence>
<evidence type="ECO:0000256" key="9">
    <source>
        <dbReference type="SAM" id="SignalP"/>
    </source>
</evidence>
<evidence type="ECO:0000256" key="6">
    <source>
        <dbReference type="ARBA" id="ARBA00023329"/>
    </source>
</evidence>
<comment type="similarity">
    <text evidence="8">Belongs to the plant egg cell-secreted peptide family.</text>
</comment>
<dbReference type="InterPro" id="IPR044711">
    <property type="entry name" value="EC11-15"/>
</dbReference>
<dbReference type="AlphaFoldDB" id="A0A061GDL5"/>
<organism evidence="11 12">
    <name type="scientific">Theobroma cacao</name>
    <name type="common">Cacao</name>
    <name type="synonym">Cocoa</name>
    <dbReference type="NCBI Taxonomy" id="3641"/>
    <lineage>
        <taxon>Eukaryota</taxon>
        <taxon>Viridiplantae</taxon>
        <taxon>Streptophyta</taxon>
        <taxon>Embryophyta</taxon>
        <taxon>Tracheophyta</taxon>
        <taxon>Spermatophyta</taxon>
        <taxon>Magnoliopsida</taxon>
        <taxon>eudicotyledons</taxon>
        <taxon>Gunneridae</taxon>
        <taxon>Pentapetalae</taxon>
        <taxon>rosids</taxon>
        <taxon>malvids</taxon>
        <taxon>Malvales</taxon>
        <taxon>Malvaceae</taxon>
        <taxon>Byttnerioideae</taxon>
        <taxon>Theobroma</taxon>
    </lineage>
</organism>
<keyword evidence="4 9" id="KW-0732">Signal</keyword>
<dbReference type="GO" id="GO:0080155">
    <property type="term" value="P:regulation of double fertilization forming a zygote and endosperm"/>
    <property type="evidence" value="ECO:0007669"/>
    <property type="project" value="EnsemblPlants"/>
</dbReference>
<dbReference type="EMBL" id="CM001884">
    <property type="protein sequence ID" value="EOY27508.1"/>
    <property type="molecule type" value="Genomic_DNA"/>
</dbReference>
<comment type="subcellular location">
    <subcellularLocation>
        <location evidence="1">Cytoplasmic vesicle</location>
    </subcellularLocation>
    <subcellularLocation>
        <location evidence="2">Secreted</location>
    </subcellularLocation>
</comment>
<keyword evidence="5" id="KW-0278">Fertilization</keyword>
<evidence type="ECO:0000259" key="10">
    <source>
        <dbReference type="Pfam" id="PF05617"/>
    </source>
</evidence>
<feature type="signal peptide" evidence="9">
    <location>
        <begin position="1"/>
        <end position="24"/>
    </location>
</feature>
<evidence type="ECO:0000256" key="5">
    <source>
        <dbReference type="ARBA" id="ARBA00023279"/>
    </source>
</evidence>
<dbReference type="OMA" id="YLGTGCC"/>
<feature type="chain" id="PRO_5001598787" description="Prolamin-like domain-containing protein" evidence="9">
    <location>
        <begin position="25"/>
        <end position="133"/>
    </location>
</feature>
<dbReference type="GO" id="GO:2000008">
    <property type="term" value="P:regulation of protein localization to cell surface"/>
    <property type="evidence" value="ECO:0007669"/>
    <property type="project" value="EnsemblPlants"/>
</dbReference>
<dbReference type="GO" id="GO:0009567">
    <property type="term" value="P:double fertilization forming a zygote and endosperm"/>
    <property type="evidence" value="ECO:0007669"/>
    <property type="project" value="EnsemblPlants"/>
</dbReference>
<dbReference type="HOGENOM" id="CLU_128969_2_0_1"/>
<keyword evidence="3" id="KW-0964">Secreted</keyword>
<feature type="domain" description="Prolamin-like" evidence="10">
    <location>
        <begin position="47"/>
        <end position="111"/>
    </location>
</feature>
<dbReference type="Gramene" id="EOY27508">
    <property type="protein sequence ID" value="EOY27508"/>
    <property type="gene ID" value="TCM_029349"/>
</dbReference>
<dbReference type="InterPro" id="IPR008502">
    <property type="entry name" value="Prolamin-like"/>
</dbReference>
<comment type="function">
    <text evidence="7">Involved in the regulation of gamete interactions during the double fertilization and to prevent multiple-pollen tube attraction; mediates the redistribution of the gamete fusogen HAP2/GCS1 to the cell surface after secretion upon sperm arrival.</text>
</comment>
<evidence type="ECO:0000256" key="4">
    <source>
        <dbReference type="ARBA" id="ARBA00022729"/>
    </source>
</evidence>
<dbReference type="GO" id="GO:0005576">
    <property type="term" value="C:extracellular region"/>
    <property type="evidence" value="ECO:0007669"/>
    <property type="project" value="UniProtKB-SubCell"/>
</dbReference>
<dbReference type="Pfam" id="PF05617">
    <property type="entry name" value="Prolamin_like"/>
    <property type="match status" value="1"/>
</dbReference>